<dbReference type="AlphaFoldDB" id="A0ABD0VB72"/>
<dbReference type="InterPro" id="IPR003653">
    <property type="entry name" value="Peptidase_C48_C"/>
</dbReference>
<dbReference type="Gene3D" id="3.40.395.10">
    <property type="entry name" value="Adenoviral Proteinase, Chain A"/>
    <property type="match status" value="1"/>
</dbReference>
<protein>
    <recommendedName>
        <fullName evidence="4">Ubiquitin-like protease family profile domain-containing protein</fullName>
    </recommendedName>
</protein>
<dbReference type="GO" id="GO:0006508">
    <property type="term" value="P:proteolysis"/>
    <property type="evidence" value="ECO:0007669"/>
    <property type="project" value="UniProtKB-KW"/>
</dbReference>
<gene>
    <name evidence="5" type="ORF">M5K25_006164</name>
</gene>
<dbReference type="Pfam" id="PF02902">
    <property type="entry name" value="Peptidase_C48"/>
    <property type="match status" value="1"/>
</dbReference>
<dbReference type="Proteomes" id="UP001552299">
    <property type="component" value="Unassembled WGS sequence"/>
</dbReference>
<keyword evidence="3" id="KW-0378">Hydrolase</keyword>
<evidence type="ECO:0000256" key="1">
    <source>
        <dbReference type="ARBA" id="ARBA00005234"/>
    </source>
</evidence>
<feature type="domain" description="Ubiquitin-like protease family profile" evidence="4">
    <location>
        <begin position="19"/>
        <end position="156"/>
    </location>
</feature>
<evidence type="ECO:0000256" key="3">
    <source>
        <dbReference type="ARBA" id="ARBA00022801"/>
    </source>
</evidence>
<comment type="similarity">
    <text evidence="1">Belongs to the peptidase C48 family.</text>
</comment>
<evidence type="ECO:0000313" key="6">
    <source>
        <dbReference type="Proteomes" id="UP001552299"/>
    </source>
</evidence>
<dbReference type="EMBL" id="JANQDX010000006">
    <property type="protein sequence ID" value="KAL0922195.1"/>
    <property type="molecule type" value="Genomic_DNA"/>
</dbReference>
<dbReference type="PROSITE" id="PS50600">
    <property type="entry name" value="ULP_PROTEASE"/>
    <property type="match status" value="1"/>
</dbReference>
<reference evidence="5 6" key="1">
    <citation type="journal article" date="2024" name="Plant Biotechnol. J.">
        <title>Dendrobium thyrsiflorum genome and its molecular insights into genes involved in important horticultural traits.</title>
        <authorList>
            <person name="Chen B."/>
            <person name="Wang J.Y."/>
            <person name="Zheng P.J."/>
            <person name="Li K.L."/>
            <person name="Liang Y.M."/>
            <person name="Chen X.F."/>
            <person name="Zhang C."/>
            <person name="Zhao X."/>
            <person name="He X."/>
            <person name="Zhang G.Q."/>
            <person name="Liu Z.J."/>
            <person name="Xu Q."/>
        </authorList>
    </citation>
    <scope>NUCLEOTIDE SEQUENCE [LARGE SCALE GENOMIC DNA]</scope>
    <source>
        <strain evidence="5">GZMU011</strain>
    </source>
</reference>
<evidence type="ECO:0000256" key="2">
    <source>
        <dbReference type="ARBA" id="ARBA00022670"/>
    </source>
</evidence>
<accession>A0ABD0VB72</accession>
<dbReference type="SUPFAM" id="SSF54001">
    <property type="entry name" value="Cysteine proteinases"/>
    <property type="match status" value="1"/>
</dbReference>
<evidence type="ECO:0000259" key="4">
    <source>
        <dbReference type="PROSITE" id="PS50600"/>
    </source>
</evidence>
<dbReference type="GO" id="GO:0008233">
    <property type="term" value="F:peptidase activity"/>
    <property type="evidence" value="ECO:0007669"/>
    <property type="project" value="UniProtKB-KW"/>
</dbReference>
<evidence type="ECO:0000313" key="5">
    <source>
        <dbReference type="EMBL" id="KAL0922195.1"/>
    </source>
</evidence>
<proteinExistence type="inferred from homology"/>
<name>A0ABD0VB72_DENTH</name>
<organism evidence="5 6">
    <name type="scientific">Dendrobium thyrsiflorum</name>
    <name type="common">Pinecone-like raceme dendrobium</name>
    <name type="synonym">Orchid</name>
    <dbReference type="NCBI Taxonomy" id="117978"/>
    <lineage>
        <taxon>Eukaryota</taxon>
        <taxon>Viridiplantae</taxon>
        <taxon>Streptophyta</taxon>
        <taxon>Embryophyta</taxon>
        <taxon>Tracheophyta</taxon>
        <taxon>Spermatophyta</taxon>
        <taxon>Magnoliopsida</taxon>
        <taxon>Liliopsida</taxon>
        <taxon>Asparagales</taxon>
        <taxon>Orchidaceae</taxon>
        <taxon>Epidendroideae</taxon>
        <taxon>Malaxideae</taxon>
        <taxon>Dendrobiinae</taxon>
        <taxon>Dendrobium</taxon>
    </lineage>
</organism>
<sequence>MCSIFFFDSQDVIFSSGNVILTRRDIDHILLDECLDNFHIDTCAFFLDRKTKALPEIYQSYLYVSPMHRILKSYNDYTDLYIKHIKKETLKRTNLLIMPIINNNHWTLLVNELYIDLRKCFEADITKWRMNIVRGTPTQSNSFDCGMFVCKYMEKVVLKDKVDWSAYKYWQNDMPRYRADFAYQILLEGERIELNNVKKRIESAAKAH</sequence>
<keyword evidence="2" id="KW-0645">Protease</keyword>
<keyword evidence="6" id="KW-1185">Reference proteome</keyword>
<comment type="caution">
    <text evidence="5">The sequence shown here is derived from an EMBL/GenBank/DDBJ whole genome shotgun (WGS) entry which is preliminary data.</text>
</comment>
<dbReference type="InterPro" id="IPR038765">
    <property type="entry name" value="Papain-like_cys_pep_sf"/>
</dbReference>